<dbReference type="AlphaFoldDB" id="Q2FTL7"/>
<dbReference type="EMBL" id="CP000254">
    <property type="protein sequence ID" value="ABD42254.1"/>
    <property type="molecule type" value="Genomic_DNA"/>
</dbReference>
<keyword evidence="2" id="KW-1185">Reference proteome</keyword>
<dbReference type="Proteomes" id="UP000001941">
    <property type="component" value="Chromosome"/>
</dbReference>
<gene>
    <name evidence="1" type="ordered locus">Mhun_2555</name>
</gene>
<sequence length="320" mass="34903">MKYQKNWYILLFVFALISLPCLVSGASSESFSNALYAGQNKMYTINVPCTATLTLSGDQGSEFSMYAKKASSTWVPSAIHVTRNADVSTLSPASSQKIHLESGEWFVVVESMKGFAEYTLAIDKECPITTSCYGGPCYNMADCAPAMVYRDNLQTGFLNAGESKTFAYRLTGNRSFVEWVLSGPCDDSAPLMQSRSDVDMFTTRNCGPDLDLYVYEACNPKYKPCVAITADTGLGSNAYVGISHPDEQKLYYVKIYGKRGSGNYHLTARSYTGQDMVIAGIKTSEYDGFIASATDVTAPDDLNITIPVPPTAYTIKAAEI</sequence>
<evidence type="ECO:0000313" key="2">
    <source>
        <dbReference type="Proteomes" id="UP000001941"/>
    </source>
</evidence>
<dbReference type="InParanoid" id="Q2FTL7"/>
<dbReference type="HOGENOM" id="CLU_876059_0_0_2"/>
<dbReference type="EnsemblBacteria" id="ABD42254">
    <property type="protein sequence ID" value="ABD42254"/>
    <property type="gene ID" value="Mhun_2555"/>
</dbReference>
<protein>
    <submittedName>
        <fullName evidence="1">Uncharacterized protein</fullName>
    </submittedName>
</protein>
<proteinExistence type="predicted"/>
<dbReference type="KEGG" id="mhu:Mhun_2555"/>
<reference evidence="2" key="1">
    <citation type="journal article" date="2016" name="Stand. Genomic Sci.">
        <title>Complete genome sequence of Methanospirillum hungatei type strain JF1.</title>
        <authorList>
            <person name="Gunsalus R.P."/>
            <person name="Cook L.E."/>
            <person name="Crable B."/>
            <person name="Rohlin L."/>
            <person name="McDonald E."/>
            <person name="Mouttaki H."/>
            <person name="Sieber J.R."/>
            <person name="Poweleit N."/>
            <person name="Zhou H."/>
            <person name="Lapidus A.L."/>
            <person name="Daligault H.E."/>
            <person name="Land M."/>
            <person name="Gilna P."/>
            <person name="Ivanova N."/>
            <person name="Kyrpides N."/>
            <person name="Culley D.E."/>
            <person name="McInerney M.J."/>
        </authorList>
    </citation>
    <scope>NUCLEOTIDE SEQUENCE [LARGE SCALE GENOMIC DNA]</scope>
    <source>
        <strain evidence="2">ATCC 27890 / DSM 864 / NBRC 100397 / JF-1</strain>
    </source>
</reference>
<name>Q2FTL7_METHJ</name>
<dbReference type="Gene3D" id="2.60.120.380">
    <property type="match status" value="1"/>
</dbReference>
<organism evidence="1 2">
    <name type="scientific">Methanospirillum hungatei JF-1 (strain ATCC 27890 / DSM 864 / NBRC 100397 / JF-1)</name>
    <dbReference type="NCBI Taxonomy" id="323259"/>
    <lineage>
        <taxon>Archaea</taxon>
        <taxon>Methanobacteriati</taxon>
        <taxon>Methanobacteriota</taxon>
        <taxon>Stenosarchaea group</taxon>
        <taxon>Methanomicrobia</taxon>
        <taxon>Methanomicrobiales</taxon>
        <taxon>Methanospirillaceae</taxon>
        <taxon>Methanospirillum</taxon>
    </lineage>
</organism>
<evidence type="ECO:0000313" key="1">
    <source>
        <dbReference type="EMBL" id="ABD42254.1"/>
    </source>
</evidence>
<accession>Q2FTL7</accession>